<gene>
    <name evidence="3" type="ORF">FGM01_11085</name>
</gene>
<dbReference type="OrthoDB" id="2582440at2"/>
<sequence length="3369" mass="360261">MGIKLHGKFLLLLLFLPALIWGQCPGSVSISASPGNNICADTSVTFTATANGGTGTFSYQWQIDGVDQGAATTDNTFTSSTLANGERVRVIVTSSDDATCSTNSSQITMTVNQNKTPTVAFSASPSLKCVGSSVTFTASNTNGGTNPNYEWFVDGTSVQSSSSSTYSTTTLSPGDHDISVELTSTLACVTSANASTTSTITITDDATINSPSNKDQTNVCINTGIDPIVFTISGSGNNATVSGLPTGVSGNYSSGNFTISGSPSIAGTFPYTVTASGPCDSATESGTITVLEDATISLTSGNNDQEVCQDEVITNIIYDIGETGTGATVTGLPTGISGNFSGGVYTISGSSSVTGTHNFTINATGTCGDSGNLTGSIIINENLSPSVSISSSDTDNIICEGTEVTFTATPTNGGSSPSYQWKVGTSNVGSDSNTFITNSLAVGDQSVSVIITSNETCLAQPTATSNSIVTTVNPNLTPDVTITASDSDICDGDSITFTATPTNGGTAPSYQWKLDGTNVGTNSPTYTTTNLSAGQNVTVVLTSNETCLATTTATSDPVSVTVNPNLTPEVSIVSNDTNNIICSGSSITFTATPVNGGASPTYQWYVDGSPAGSGGASFTTSSLTNGQTVKVIMTSDEECLATATAESNEINIQVDDSLSAITPSFDNTNPAHNPTAICPVAPGLVYRVNPIPGATSYLWTFPNTGGWTVTNGVNTNEITVTAQANANSGNITVVGVNECGNSQPVSMEVTTGTVAYVNAGPDQTVCMGTSSITLAGEIGGVIKKNQDWDWSASISGGSFSNPNKLDSDYIIPANIRDNGGTVTITITSVSPSGQCPDPKVDEMLITVLSDAVISNPAEKDQTVCIDNPIADILFNITDAGTGANVTGLPAGLIGNYNAGVFTISGTPTESGSFDYTVNTTGNCSSQQTSQTGNITVNPDQTISDPANKDQEICINNAITDIIFSTNLTVTNASVSGLPAGLIGNFTTGNFTISGTASEAGTFNYTVTTNGDCLNTTQDGIITVLPDPIIDSPTNKNQEICINTAIADIPFNITSPGTDATVTGLPSGISGSFNNGIYTLTGTPSEDGVFDYTVTTISACNNVSQTGQIIVNPDPTAAISYDGEFCTSQSGTVAVTLTGTGAFENGDFYSSPAGLSLDSTTGEITPGTSSPSTYTVSYDTTSGCVTFTAQTTVTINELPFVEISYEDPFCTSDGTAQTVTFTNGIGAYENGTFSSTPGGLDIDANTGEISPQTSSPNSNPYTVYYTIPATSGCNEVIVETQVTITQLPQVSISYDAPFCTSDNTVYSVNYSSTAGDYTGGSFYGTEGLDIDANSGDINPSGSTPGTHTITYSKDTNDDGCPVVETTTDIQIYEQVLITTQPENFGTCSSNPASFEVVATPSDVTYQWYKKDVNGNFVQINGETSSILSFSNVTYDANHGEYHVVVSSTNPVCTSVTSDPVTLNIDEDIEITKPAEDVTICEDDYESLSFEYEAHANGAPLNFQWIKDGNPINPNSGKYSMNATGPTGTEGVYTGTLTIENINTNDDGVYWVEIDGPDYFTCAAATSKTFTFRVNPRPAPPVTSDIVYCLNDPAVELTATKDSSDNELLWYSYDSTTTEFTYLGTSITPLTDAVGETSYWVSQRQPNGCESDPAELKVIINDKPGPLATETIEFNYCFNQTVTDPISITPDAGSTINWYDSENAATPLGSAPIPNTGTVQITSYWASQTLNSTGCESDRTKVDIIINPLPEIQINIIDGFSSDICIGTETRLMATGATTYKWYFEGAEIGTGNEITITGDNSGSFNYEVTGTDDLGCVNTDVITINVEEPSDGGITTGPASVCVTQNAGTITLADYLGEILRWESSTDGINWTTISETSDTLAFQDIPGPTSFRAIVKNGVCGEEASTETSVSVDQEPQAGGVLFRGTDRVFMMCEFPTEDYLVPLQYTGPLVGEIVAWQYRRNSQSGWTNIQENGENFTGNSLTGAQVNTAAMNESTLFRVEVQSGACEPNVYSDYATLSIIPSDIAPSPVQITPGEVCLGEIVTLSSSTGYGGSGTFQGGAFDNSSIANHGWRVMRFGSSDYTEYTFESAADNTRPERWMRTNPHDYQMNDPNDPGSIIWQRFDSCSCDEGNKGFAIVSGNNPSTLETPVFNLYTMDNPTLTFDQAYNLTSDDLIRVELSMDGGNTYNIVLMEIQGPVVSGNYALFGDDHLGPPNNMEIDLSPYAGLSNLRVRWLYDGTTGGIYTIDDIGLPEDPQNVQLIWYYDDDINDPNNNLEQIGEINQSTVTYPQDGAQWPKIGWNDFEVQTALVFDTNGDPCESAENSAVASVYVFDNYTSTAISQVGACGETDVQLSATITGVFQGDITEFPEGEGSTVAWEVIEAPAGYNFSEDHFVNTDDNLAAINDPQAIFQPTVEGNYTLRFAITPNESQTTRDIQGTMVTQDISANPCPMTHFDTSFEYIDCTTLDFDGDDDYIDLGNNYNGNYFIEAWIRPFDRPIDSGGTTEASTGVIFSSSGMEIRMEDLNGVSKNGRWHHIAVANNGDLWVDGVASGNIDISGSGINNTSIGARFNASTKTTSNHFSGWIEELRIWNTQPTEKQIRFMMNQRLKLDATGTVVSPLQGEVVPNLVIADGGLSSYHTNGTYNLDQDDTPFYNLTINDLAGYYRLYSDIPDPANLIPGYFDPALEPSGGNTPDHAVNKVPGRLYNITTDQENTSPTPYFSKQGGNWEDINTWARPAVWDHPNSTSGGSPIDWNIARINHNISSGDKHITMLGLLSETVDKELTIESIPDDHFIRISHYLLLHGNMDLEGESQLLQDHGSILDNTSAGWAQIDQQGRMSSFNYNYLTSPVSNQGANNNSGFILNQVMYDGTNPASPQPINWSNGYFSADGAKTSPITISNEWIWDFRGGNADIYGDWLHLGSDYTEIVGAGFSMKGTDGTVAPNTQQQNYIFEGKPNNGNIPTTELYLQNNQNYLVGNPYPSAIDAEEFLRDNLVNVGTGSGNNQNNQNVFNGTLYYWDHFAGSTHILEEYIGGYATYTLSGSAPAISNDWRINSGGGSNNIVPERYIPVAQGFFLNSAPVAGQNFAGDIIFDNTQRIYKRESVDPSIFLQQEDDIVKGEQQTSNQDQRMKIRLKFESPKGYHRQILVTRDENTSNGFDVGYDAPLIENNIEDMYWWFEENRFVIQGVPDFEKEQILPLAVKTNAGGEFKIRIDETENWPSEKELYLKDKLTDSIHDILKQAYVGNTEVTGEITDRFELVFFKEQAQDPVIPDPDPDDVIDPNLPIIDDLVGISYSTFSKQVKISNFDLLKVDKVMIFDMGGKLIQEFDELPTEEEILLGMRPVRSGVYIVKVFCETGICNKKIIVK</sequence>
<dbReference type="SUPFAM" id="SSF48726">
    <property type="entry name" value="Immunoglobulin"/>
    <property type="match status" value="2"/>
</dbReference>
<dbReference type="InterPro" id="IPR035986">
    <property type="entry name" value="PKD_dom_sf"/>
</dbReference>
<dbReference type="Gene3D" id="2.60.120.200">
    <property type="match status" value="1"/>
</dbReference>
<dbReference type="SUPFAM" id="SSF49299">
    <property type="entry name" value="PKD domain"/>
    <property type="match status" value="2"/>
</dbReference>
<evidence type="ECO:0000256" key="1">
    <source>
        <dbReference type="ARBA" id="ARBA00022729"/>
    </source>
</evidence>
<dbReference type="EMBL" id="VHSF01000003">
    <property type="protein sequence ID" value="TRO64045.1"/>
    <property type="molecule type" value="Genomic_DNA"/>
</dbReference>
<comment type="caution">
    <text evidence="3">The sequence shown here is derived from an EMBL/GenBank/DDBJ whole genome shotgun (WGS) entry which is preliminary data.</text>
</comment>
<dbReference type="InterPro" id="IPR026444">
    <property type="entry name" value="Secre_tail"/>
</dbReference>
<dbReference type="InterPro" id="IPR013320">
    <property type="entry name" value="ConA-like_dom_sf"/>
</dbReference>
<feature type="domain" description="Ig-like" evidence="2">
    <location>
        <begin position="478"/>
        <end position="561"/>
    </location>
</feature>
<dbReference type="NCBIfam" id="TIGR04183">
    <property type="entry name" value="Por_Secre_tail"/>
    <property type="match status" value="1"/>
</dbReference>
<dbReference type="PROSITE" id="PS50835">
    <property type="entry name" value="IG_LIKE"/>
    <property type="match status" value="4"/>
</dbReference>
<dbReference type="InterPro" id="IPR022409">
    <property type="entry name" value="PKD/Chitinase_dom"/>
</dbReference>
<dbReference type="Pfam" id="PF19081">
    <property type="entry name" value="Ig_7"/>
    <property type="match status" value="1"/>
</dbReference>
<dbReference type="InterPro" id="IPR045829">
    <property type="entry name" value="PKD_6"/>
</dbReference>
<dbReference type="Gene3D" id="2.60.40.10">
    <property type="entry name" value="Immunoglobulins"/>
    <property type="match status" value="11"/>
</dbReference>
<name>A0A550HZB0_9FLAO</name>
<protein>
    <submittedName>
        <fullName evidence="3">T9SS type A sorting domain-containing protein</fullName>
    </submittedName>
</protein>
<dbReference type="InterPro" id="IPR036179">
    <property type="entry name" value="Ig-like_dom_sf"/>
</dbReference>
<proteinExistence type="predicted"/>
<dbReference type="InterPro" id="IPR007110">
    <property type="entry name" value="Ig-like_dom"/>
</dbReference>
<evidence type="ECO:0000313" key="3">
    <source>
        <dbReference type="EMBL" id="TRO64045.1"/>
    </source>
</evidence>
<reference evidence="3 4" key="1">
    <citation type="submission" date="2019-06" db="EMBL/GenBank/DDBJ databases">
        <title>Gramella sabulilitoris sp. nov., isolated from a marine sand.</title>
        <authorList>
            <person name="Yoon J.-H."/>
        </authorList>
    </citation>
    <scope>NUCLEOTIDE SEQUENCE [LARGE SCALE GENOMIC DNA]</scope>
    <source>
        <strain evidence="3 4">HSMS-1</strain>
    </source>
</reference>
<dbReference type="SUPFAM" id="SSF49899">
    <property type="entry name" value="Concanavalin A-like lectins/glucanases"/>
    <property type="match status" value="1"/>
</dbReference>
<dbReference type="RefSeq" id="WP_143411241.1">
    <property type="nucleotide sequence ID" value="NZ_VHSF01000003.1"/>
</dbReference>
<organism evidence="3 4">
    <name type="scientific">Christiangramia sabulilitoris</name>
    <dbReference type="NCBI Taxonomy" id="2583991"/>
    <lineage>
        <taxon>Bacteria</taxon>
        <taxon>Pseudomonadati</taxon>
        <taxon>Bacteroidota</taxon>
        <taxon>Flavobacteriia</taxon>
        <taxon>Flavobacteriales</taxon>
        <taxon>Flavobacteriaceae</taxon>
        <taxon>Christiangramia</taxon>
    </lineage>
</organism>
<dbReference type="GO" id="GO:0004553">
    <property type="term" value="F:hydrolase activity, hydrolyzing O-glycosyl compounds"/>
    <property type="evidence" value="ECO:0007669"/>
    <property type="project" value="UniProtKB-ARBA"/>
</dbReference>
<keyword evidence="1" id="KW-0732">Signal</keyword>
<dbReference type="Proteomes" id="UP000315131">
    <property type="component" value="Unassembled WGS sequence"/>
</dbReference>
<keyword evidence="4" id="KW-1185">Reference proteome</keyword>
<feature type="domain" description="Ig-like" evidence="2">
    <location>
        <begin position="117"/>
        <end position="203"/>
    </location>
</feature>
<accession>A0A550HZB0</accession>
<evidence type="ECO:0000259" key="2">
    <source>
        <dbReference type="PROSITE" id="PS50835"/>
    </source>
</evidence>
<dbReference type="GO" id="GO:0005975">
    <property type="term" value="P:carbohydrate metabolic process"/>
    <property type="evidence" value="ECO:0007669"/>
    <property type="project" value="UniProtKB-ARBA"/>
</dbReference>
<evidence type="ECO:0000313" key="4">
    <source>
        <dbReference type="Proteomes" id="UP000315131"/>
    </source>
</evidence>
<dbReference type="InterPro" id="IPR044023">
    <property type="entry name" value="Ig_7"/>
</dbReference>
<feature type="domain" description="Ig-like" evidence="2">
    <location>
        <begin position="1360"/>
        <end position="1462"/>
    </location>
</feature>
<dbReference type="SMART" id="SM00089">
    <property type="entry name" value="PKD"/>
    <property type="match status" value="2"/>
</dbReference>
<dbReference type="Pfam" id="PF19408">
    <property type="entry name" value="PKD_6"/>
    <property type="match status" value="1"/>
</dbReference>
<dbReference type="InterPro" id="IPR013783">
    <property type="entry name" value="Ig-like_fold"/>
</dbReference>
<feature type="domain" description="Ig-like" evidence="2">
    <location>
        <begin position="568"/>
        <end position="651"/>
    </location>
</feature>